<dbReference type="PATRIC" id="fig|1229493.5.peg.462"/>
<dbReference type="RefSeq" id="WP_020194103.1">
    <property type="nucleotide sequence ID" value="NZ_BAOH01000003.1"/>
</dbReference>
<protein>
    <submittedName>
        <fullName evidence="2">Membrane protein</fullName>
    </submittedName>
</protein>
<name>A0A0C1ZC96_9VIBR</name>
<reference evidence="2 3" key="1">
    <citation type="submission" date="2014-07" db="EMBL/GenBank/DDBJ databases">
        <title>Unique and conserved regions in Vibrio harveyi and related species in comparison with the shrimp pathogen Vibrio harveyi CAIM 1792.</title>
        <authorList>
            <person name="Espinoza-Valles I."/>
            <person name="Vora G."/>
            <person name="Leekitcharoenphon P."/>
            <person name="Ussery D."/>
            <person name="Hoj L."/>
            <person name="Gomez-Gil B."/>
        </authorList>
    </citation>
    <scope>NUCLEOTIDE SEQUENCE [LARGE SCALE GENOMIC DNA]</scope>
    <source>
        <strain evidence="3">CAIM 1854 / LMG 25443</strain>
    </source>
</reference>
<feature type="transmembrane region" description="Helical" evidence="1">
    <location>
        <begin position="86"/>
        <end position="110"/>
    </location>
</feature>
<organism evidence="2 3">
    <name type="scientific">Vibrio owensii CAIM 1854 = LMG 25443</name>
    <dbReference type="NCBI Taxonomy" id="1229493"/>
    <lineage>
        <taxon>Bacteria</taxon>
        <taxon>Pseudomonadati</taxon>
        <taxon>Pseudomonadota</taxon>
        <taxon>Gammaproteobacteria</taxon>
        <taxon>Vibrionales</taxon>
        <taxon>Vibrionaceae</taxon>
        <taxon>Vibrio</taxon>
    </lineage>
</organism>
<gene>
    <name evidence="2" type="ORF">H735_06890</name>
</gene>
<feature type="transmembrane region" description="Helical" evidence="1">
    <location>
        <begin position="47"/>
        <end position="66"/>
    </location>
</feature>
<dbReference type="AlphaFoldDB" id="A0A0C1ZC96"/>
<evidence type="ECO:0000313" key="2">
    <source>
        <dbReference type="EMBL" id="KIF53689.1"/>
    </source>
</evidence>
<feature type="transmembrane region" description="Helical" evidence="1">
    <location>
        <begin position="15"/>
        <end position="35"/>
    </location>
</feature>
<accession>A0A0C1ZC96</accession>
<keyword evidence="1" id="KW-1133">Transmembrane helix</keyword>
<dbReference type="Proteomes" id="UP000031586">
    <property type="component" value="Unassembled WGS sequence"/>
</dbReference>
<comment type="caution">
    <text evidence="2">The sequence shown here is derived from an EMBL/GenBank/DDBJ whole genome shotgun (WGS) entry which is preliminary data.</text>
</comment>
<proteinExistence type="predicted"/>
<evidence type="ECO:0000313" key="3">
    <source>
        <dbReference type="Proteomes" id="UP000031586"/>
    </source>
</evidence>
<dbReference type="EMBL" id="JPRD01000012">
    <property type="protein sequence ID" value="KIF53689.1"/>
    <property type="molecule type" value="Genomic_DNA"/>
</dbReference>
<keyword evidence="1" id="KW-0812">Transmembrane</keyword>
<keyword evidence="1" id="KW-0472">Membrane</keyword>
<sequence>MLDKLKSLSVRTRPILPLFILIAFGGFAVFIATLLQLSDVVKESYLIPSGVTALWALAAWVMISSFQRVPELTPSLGFFKRMKARLVRLFFYLVTLGFIGLSGFILFVTLRMLSVWFRH</sequence>
<evidence type="ECO:0000256" key="1">
    <source>
        <dbReference type="SAM" id="Phobius"/>
    </source>
</evidence>